<evidence type="ECO:0008006" key="13">
    <source>
        <dbReference type="Google" id="ProtNLM"/>
    </source>
</evidence>
<dbReference type="Pfam" id="PF00271">
    <property type="entry name" value="Helicase_C"/>
    <property type="match status" value="1"/>
</dbReference>
<dbReference type="Proteomes" id="UP000800094">
    <property type="component" value="Unassembled WGS sequence"/>
</dbReference>
<feature type="compositionally biased region" description="Polar residues" evidence="8">
    <location>
        <begin position="27"/>
        <end position="38"/>
    </location>
</feature>
<evidence type="ECO:0000256" key="1">
    <source>
        <dbReference type="ARBA" id="ARBA00022723"/>
    </source>
</evidence>
<dbReference type="InterPro" id="IPR019787">
    <property type="entry name" value="Znf_PHD-finger"/>
</dbReference>
<dbReference type="Gene3D" id="3.40.50.10810">
    <property type="entry name" value="Tandem AAA-ATPase domain"/>
    <property type="match status" value="1"/>
</dbReference>
<keyword evidence="3" id="KW-0863">Zinc-finger</keyword>
<feature type="domain" description="Helicase ATP-binding" evidence="9">
    <location>
        <begin position="126"/>
        <end position="332"/>
    </location>
</feature>
<dbReference type="EMBL" id="ML987214">
    <property type="protein sequence ID" value="KAF2241087.1"/>
    <property type="molecule type" value="Genomic_DNA"/>
</dbReference>
<keyword evidence="7" id="KW-0175">Coiled coil</keyword>
<dbReference type="InterPro" id="IPR038718">
    <property type="entry name" value="SNF2-like_sf"/>
</dbReference>
<evidence type="ECO:0000313" key="12">
    <source>
        <dbReference type="Proteomes" id="UP000800094"/>
    </source>
</evidence>
<evidence type="ECO:0000256" key="4">
    <source>
        <dbReference type="ARBA" id="ARBA00022801"/>
    </source>
</evidence>
<dbReference type="RefSeq" id="XP_033676091.1">
    <property type="nucleotide sequence ID" value="XM_033832386.1"/>
</dbReference>
<dbReference type="InterPro" id="IPR001650">
    <property type="entry name" value="Helicase_C-like"/>
</dbReference>
<dbReference type="Gene3D" id="3.30.40.10">
    <property type="entry name" value="Zinc/RING finger domain, C3HC4 (zinc finger)"/>
    <property type="match status" value="1"/>
</dbReference>
<reference evidence="11" key="1">
    <citation type="journal article" date="2020" name="Stud. Mycol.">
        <title>101 Dothideomycetes genomes: a test case for predicting lifestyles and emergence of pathogens.</title>
        <authorList>
            <person name="Haridas S."/>
            <person name="Albert R."/>
            <person name="Binder M."/>
            <person name="Bloem J."/>
            <person name="Labutti K."/>
            <person name="Salamov A."/>
            <person name="Andreopoulos B."/>
            <person name="Baker S."/>
            <person name="Barry K."/>
            <person name="Bills G."/>
            <person name="Bluhm B."/>
            <person name="Cannon C."/>
            <person name="Castanera R."/>
            <person name="Culley D."/>
            <person name="Daum C."/>
            <person name="Ezra D."/>
            <person name="Gonzalez J."/>
            <person name="Henrissat B."/>
            <person name="Kuo A."/>
            <person name="Liang C."/>
            <person name="Lipzen A."/>
            <person name="Lutzoni F."/>
            <person name="Magnuson J."/>
            <person name="Mondo S."/>
            <person name="Nolan M."/>
            <person name="Ohm R."/>
            <person name="Pangilinan J."/>
            <person name="Park H.-J."/>
            <person name="Ramirez L."/>
            <person name="Alfaro M."/>
            <person name="Sun H."/>
            <person name="Tritt A."/>
            <person name="Yoshinaga Y."/>
            <person name="Zwiers L.-H."/>
            <person name="Turgeon B."/>
            <person name="Goodwin S."/>
            <person name="Spatafora J."/>
            <person name="Crous P."/>
            <person name="Grigoriev I."/>
        </authorList>
    </citation>
    <scope>NUCLEOTIDE SEQUENCE</scope>
    <source>
        <strain evidence="11">CBS 122368</strain>
    </source>
</reference>
<dbReference type="SMART" id="SM00487">
    <property type="entry name" value="DEXDc"/>
    <property type="match status" value="1"/>
</dbReference>
<evidence type="ECO:0000256" key="7">
    <source>
        <dbReference type="SAM" id="Coils"/>
    </source>
</evidence>
<dbReference type="CDD" id="cd15565">
    <property type="entry name" value="PHD2_NSD"/>
    <property type="match status" value="1"/>
</dbReference>
<dbReference type="InterPro" id="IPR014001">
    <property type="entry name" value="Helicase_ATP-bd"/>
</dbReference>
<evidence type="ECO:0000256" key="5">
    <source>
        <dbReference type="ARBA" id="ARBA00022833"/>
    </source>
</evidence>
<dbReference type="Pfam" id="PF21691">
    <property type="entry name" value="LDL"/>
    <property type="match status" value="1"/>
</dbReference>
<dbReference type="InterPro" id="IPR017907">
    <property type="entry name" value="Znf_RING_CS"/>
</dbReference>
<dbReference type="SMART" id="SM00249">
    <property type="entry name" value="PHD"/>
    <property type="match status" value="1"/>
</dbReference>
<feature type="domain" description="Helicase C-terminal" evidence="10">
    <location>
        <begin position="527"/>
        <end position="688"/>
    </location>
</feature>
<dbReference type="CDD" id="cd17919">
    <property type="entry name" value="DEXHc_Snf"/>
    <property type="match status" value="1"/>
</dbReference>
<dbReference type="InterPro" id="IPR027417">
    <property type="entry name" value="P-loop_NTPase"/>
</dbReference>
<evidence type="ECO:0000256" key="3">
    <source>
        <dbReference type="ARBA" id="ARBA00022771"/>
    </source>
</evidence>
<dbReference type="CDD" id="cd18793">
    <property type="entry name" value="SF2_C_SNF"/>
    <property type="match status" value="1"/>
</dbReference>
<evidence type="ECO:0000259" key="9">
    <source>
        <dbReference type="PROSITE" id="PS51192"/>
    </source>
</evidence>
<keyword evidence="2" id="KW-0547">Nucleotide-binding</keyword>
<dbReference type="PROSITE" id="PS51192">
    <property type="entry name" value="HELICASE_ATP_BIND_1"/>
    <property type="match status" value="1"/>
</dbReference>
<dbReference type="GO" id="GO:0005524">
    <property type="term" value="F:ATP binding"/>
    <property type="evidence" value="ECO:0007669"/>
    <property type="project" value="InterPro"/>
</dbReference>
<dbReference type="OrthoDB" id="448448at2759"/>
<evidence type="ECO:0000256" key="2">
    <source>
        <dbReference type="ARBA" id="ARBA00022741"/>
    </source>
</evidence>
<gene>
    <name evidence="11" type="ORF">BU26DRAFT_556509</name>
</gene>
<dbReference type="SUPFAM" id="SSF57903">
    <property type="entry name" value="FYVE/PHD zinc finger"/>
    <property type="match status" value="1"/>
</dbReference>
<dbReference type="Pfam" id="PF00628">
    <property type="entry name" value="PHD"/>
    <property type="match status" value="1"/>
</dbReference>
<feature type="compositionally biased region" description="Basic and acidic residues" evidence="8">
    <location>
        <begin position="1"/>
        <end position="10"/>
    </location>
</feature>
<keyword evidence="4" id="KW-0378">Hydrolase</keyword>
<dbReference type="SUPFAM" id="SSF52540">
    <property type="entry name" value="P-loop containing nucleoside triphosphate hydrolases"/>
    <property type="match status" value="2"/>
</dbReference>
<dbReference type="FunFam" id="3.40.50.10810:FF:000114">
    <property type="entry name" value="DNA repair protein rad8"/>
    <property type="match status" value="1"/>
</dbReference>
<dbReference type="PANTHER" id="PTHR10799">
    <property type="entry name" value="SNF2/RAD54 HELICASE FAMILY"/>
    <property type="match status" value="1"/>
</dbReference>
<feature type="region of interest" description="Disordered" evidence="8">
    <location>
        <begin position="1063"/>
        <end position="1095"/>
    </location>
</feature>
<dbReference type="PROSITE" id="PS00518">
    <property type="entry name" value="ZF_RING_1"/>
    <property type="match status" value="1"/>
</dbReference>
<accession>A0A6A6HSV0</accession>
<dbReference type="Pfam" id="PF00176">
    <property type="entry name" value="SNF2-rel_dom"/>
    <property type="match status" value="1"/>
</dbReference>
<dbReference type="InterPro" id="IPR001965">
    <property type="entry name" value="Znf_PHD"/>
</dbReference>
<dbReference type="Gene3D" id="3.40.50.300">
    <property type="entry name" value="P-loop containing nucleotide triphosphate hydrolases"/>
    <property type="match status" value="1"/>
</dbReference>
<evidence type="ECO:0000256" key="6">
    <source>
        <dbReference type="ARBA" id="ARBA00022840"/>
    </source>
</evidence>
<keyword evidence="12" id="KW-1185">Reference proteome</keyword>
<name>A0A6A6HSV0_9PLEO</name>
<protein>
    <recommendedName>
        <fullName evidence="13">ISWI chromatin-remodeling complex ATPase ISW2</fullName>
    </recommendedName>
</protein>
<dbReference type="PROSITE" id="PS51194">
    <property type="entry name" value="HELICASE_CTER"/>
    <property type="match status" value="1"/>
</dbReference>
<proteinExistence type="predicted"/>
<dbReference type="InterPro" id="IPR048508">
    <property type="entry name" value="LDL"/>
</dbReference>
<dbReference type="InterPro" id="IPR049730">
    <property type="entry name" value="SNF2/RAD54-like_C"/>
</dbReference>
<dbReference type="GO" id="GO:0016787">
    <property type="term" value="F:hydrolase activity"/>
    <property type="evidence" value="ECO:0007669"/>
    <property type="project" value="UniProtKB-KW"/>
</dbReference>
<keyword evidence="5" id="KW-0862">Zinc</keyword>
<feature type="region of interest" description="Disordered" evidence="8">
    <location>
        <begin position="1"/>
        <end position="45"/>
    </location>
</feature>
<dbReference type="CDD" id="cd22811">
    <property type="entry name" value="agbl-like"/>
    <property type="match status" value="1"/>
</dbReference>
<dbReference type="InterPro" id="IPR013083">
    <property type="entry name" value="Znf_RING/FYVE/PHD"/>
</dbReference>
<organism evidence="11 12">
    <name type="scientific">Trematosphaeria pertusa</name>
    <dbReference type="NCBI Taxonomy" id="390896"/>
    <lineage>
        <taxon>Eukaryota</taxon>
        <taxon>Fungi</taxon>
        <taxon>Dikarya</taxon>
        <taxon>Ascomycota</taxon>
        <taxon>Pezizomycotina</taxon>
        <taxon>Dothideomycetes</taxon>
        <taxon>Pleosporomycetidae</taxon>
        <taxon>Pleosporales</taxon>
        <taxon>Massarineae</taxon>
        <taxon>Trematosphaeriaceae</taxon>
        <taxon>Trematosphaeria</taxon>
    </lineage>
</organism>
<dbReference type="InterPro" id="IPR000330">
    <property type="entry name" value="SNF2_N"/>
</dbReference>
<dbReference type="GO" id="GO:0008270">
    <property type="term" value="F:zinc ion binding"/>
    <property type="evidence" value="ECO:0007669"/>
    <property type="project" value="UniProtKB-KW"/>
</dbReference>
<dbReference type="InterPro" id="IPR011011">
    <property type="entry name" value="Znf_FYVE_PHD"/>
</dbReference>
<evidence type="ECO:0000313" key="11">
    <source>
        <dbReference type="EMBL" id="KAF2241087.1"/>
    </source>
</evidence>
<evidence type="ECO:0000259" key="10">
    <source>
        <dbReference type="PROSITE" id="PS51194"/>
    </source>
</evidence>
<dbReference type="GeneID" id="54585716"/>
<dbReference type="SMART" id="SM00490">
    <property type="entry name" value="HELICc"/>
    <property type="match status" value="1"/>
</dbReference>
<keyword evidence="6" id="KW-0067">ATP-binding</keyword>
<sequence length="1357" mass="153231">MENRTKERPHPPRRSARNRKSDILASDTVQPPATTQRSARPPRKLDTARARLRGAIAQQSKAKADSFLAANKDYFLPLLPAHNYVSKLVASNHPRSTVEYEHLRRQPQGVRATMKPYQLEGLSFLVHLYNNGFSGILGDEMGLGKTLQTLSLFQYLEEQDQKLGAASEELRPYLVICPLSVLNSWVTEAQKWVPELKILRFHGTANQRDRLKKVALGMADQFGNETLQSRNRKASRKAGLKVSKLPTDASSESYQIIVTTYDTFQAEHSWFKHSFVWRYVVLDEGHKIKSSVSQISTALRHIAAEYRLILTGTPLQNNLVEMWALLAWLYPDVFADNTQSLFKESFDLTRGMVNRKTMDDARRLLELIMLRRMKDSPGVNLGLPPKEEVLLYVPLTPMQRFWYTRLLTRVDDAMLDELFANGKSKEKLALEKEKEDGKLLSRIEKLNANTLAQEGDWGETAEIMRQALEKEKGAETNSAWRKLMNLVMQLRKCCSHPYLLPGTLPDPYYIGQHVIRASGKFILLAKLLKHQIFEQRKKVLIFSGFTQTLDCCEDMLALISNHGKGFKYVRLDGSTGRARRNLDIRLFNDSKTDYKVMLLSTRAGGLGINLTSAEDVIFLDEDWNPQITLQAEARAHRIGQTKKVTIYKLCTQGTVEEQMMGRIRKKLYLSAKITESMRNIHGARASATAAAKGHLSLTDDMPEMSTGQLKSLIRRGAQTLSHPEINVTEMLSWDLNTMMAKCRDKPADLHANPDVVNPDIDEEKWLSVMERVECAVLDGKRYQRQLNTKADNPAVNILPDSISREDRRKGKNTTVMIDGFAINKESLSCNDWEAVPTFAGKDPRLAEPKREKRREIQHEEHCVACFDGPDAGHMVECKSCPRTYHYDCLEDDYQVKVKGFSGFFCPQHTCYECGKNTTDAGGLIYRCRWCPHGFCEDCLEWGKEELIGENLPEFEMLGEESPTGGFYIKCPSCIEAVEEDEDRREWMMGMEASYREQHEEWVKDQEEQLRFLEKEQDALQGTGHQNKIQNKVNAETNQLLPQLGLGNQRFRPIILDDDDAASQPALTDTSIPTPAPGESGVSTPRLLGPQMQGKRRAEIELDEEFRDAREEKRARLDTIGQAFRSIDKHFLVANKLVQFSHEATKVQPQLTAEAVLRCAGYLWRHWCQHGIQNGGKAGIATDTPPATTVDFIAESGREKKYKAPTAAAQQGVSSLKATTIQSFIDLLRSIFCSIFCSIFENTAKMRFSTSILAIVGLATQSTLAATCFPQSGCKSCASFQELEDLKNNFCATKFNLANTPEQFNFQAHAQVLGGPIGSQDLCNSAFDNIVDQCFGNHDGGDFNFNGWDLKVGFCSCD</sequence>
<keyword evidence="1" id="KW-0479">Metal-binding</keyword>
<feature type="coiled-coil region" evidence="7">
    <location>
        <begin position="995"/>
        <end position="1022"/>
    </location>
</feature>
<evidence type="ECO:0000256" key="8">
    <source>
        <dbReference type="SAM" id="MobiDB-lite"/>
    </source>
</evidence>